<dbReference type="PANTHER" id="PTHR30055:SF234">
    <property type="entry name" value="HTH-TYPE TRANSCRIPTIONAL REGULATOR BETI"/>
    <property type="match status" value="1"/>
</dbReference>
<dbReference type="InterPro" id="IPR009057">
    <property type="entry name" value="Homeodomain-like_sf"/>
</dbReference>
<keyword evidence="2 4" id="KW-0238">DNA-binding</keyword>
<comment type="caution">
    <text evidence="7">The sequence shown here is derived from an EMBL/GenBank/DDBJ whole genome shotgun (WGS) entry which is preliminary data.</text>
</comment>
<evidence type="ECO:0000256" key="4">
    <source>
        <dbReference type="PROSITE-ProRule" id="PRU00335"/>
    </source>
</evidence>
<dbReference type="InterPro" id="IPR036271">
    <property type="entry name" value="Tet_transcr_reg_TetR-rel_C_sf"/>
</dbReference>
<feature type="DNA-binding region" description="H-T-H motif" evidence="4">
    <location>
        <begin position="57"/>
        <end position="76"/>
    </location>
</feature>
<keyword evidence="8" id="KW-1185">Reference proteome</keyword>
<sequence>MKVMEAEQDGSPTPTAEDGGGRGRTRNRRGEGALLRDEIVAAAERLLEREGNEEALTLRSVAREAGISAPSIYGHFADRDAILGAVLDIGFERLRLLVLGAADGIEDPVERLLAGCQAYARFGMEDPARYRVLFGRRRSDRPSMSSPADIAGLPEVWRRRLDAFMVMVDSLAECVKAGRSASADPFADATTLWTSLHGAVVMRQFIPGFPMPPLQRAVEDLVRRIGLIRP</sequence>
<dbReference type="Pfam" id="PF13305">
    <property type="entry name" value="TetR_C_33"/>
    <property type="match status" value="1"/>
</dbReference>
<evidence type="ECO:0000313" key="7">
    <source>
        <dbReference type="EMBL" id="GAA2392965.1"/>
    </source>
</evidence>
<evidence type="ECO:0000256" key="3">
    <source>
        <dbReference type="ARBA" id="ARBA00023163"/>
    </source>
</evidence>
<dbReference type="Proteomes" id="UP001501444">
    <property type="component" value="Unassembled WGS sequence"/>
</dbReference>
<gene>
    <name evidence="7" type="ORF">GCM10010170_105910</name>
</gene>
<dbReference type="InterPro" id="IPR001647">
    <property type="entry name" value="HTH_TetR"/>
</dbReference>
<dbReference type="EMBL" id="BAAARV010000132">
    <property type="protein sequence ID" value="GAA2392965.1"/>
    <property type="molecule type" value="Genomic_DNA"/>
</dbReference>
<feature type="domain" description="HTH tetR-type" evidence="6">
    <location>
        <begin position="33"/>
        <end position="94"/>
    </location>
</feature>
<keyword evidence="1" id="KW-0805">Transcription regulation</keyword>
<dbReference type="Pfam" id="PF00440">
    <property type="entry name" value="TetR_N"/>
    <property type="match status" value="1"/>
</dbReference>
<accession>A0ABN3I1V1</accession>
<dbReference type="SUPFAM" id="SSF46689">
    <property type="entry name" value="Homeodomain-like"/>
    <property type="match status" value="1"/>
</dbReference>
<dbReference type="InterPro" id="IPR025996">
    <property type="entry name" value="MT1864/Rv1816-like_C"/>
</dbReference>
<evidence type="ECO:0000256" key="1">
    <source>
        <dbReference type="ARBA" id="ARBA00023015"/>
    </source>
</evidence>
<dbReference type="PROSITE" id="PS50977">
    <property type="entry name" value="HTH_TETR_2"/>
    <property type="match status" value="1"/>
</dbReference>
<evidence type="ECO:0000256" key="2">
    <source>
        <dbReference type="ARBA" id="ARBA00023125"/>
    </source>
</evidence>
<feature type="region of interest" description="Disordered" evidence="5">
    <location>
        <begin position="1"/>
        <end position="28"/>
    </location>
</feature>
<evidence type="ECO:0000313" key="8">
    <source>
        <dbReference type="Proteomes" id="UP001501444"/>
    </source>
</evidence>
<dbReference type="SUPFAM" id="SSF48498">
    <property type="entry name" value="Tetracyclin repressor-like, C-terminal domain"/>
    <property type="match status" value="1"/>
</dbReference>
<evidence type="ECO:0000256" key="5">
    <source>
        <dbReference type="SAM" id="MobiDB-lite"/>
    </source>
</evidence>
<evidence type="ECO:0000259" key="6">
    <source>
        <dbReference type="PROSITE" id="PS50977"/>
    </source>
</evidence>
<protein>
    <submittedName>
        <fullName evidence="7">TetR/AcrR family transcriptional regulator</fullName>
    </submittedName>
</protein>
<proteinExistence type="predicted"/>
<keyword evidence="3" id="KW-0804">Transcription</keyword>
<name>A0ABN3I1V1_9ACTN</name>
<organism evidence="7 8">
    <name type="scientific">Dactylosporangium salmoneum</name>
    <dbReference type="NCBI Taxonomy" id="53361"/>
    <lineage>
        <taxon>Bacteria</taxon>
        <taxon>Bacillati</taxon>
        <taxon>Actinomycetota</taxon>
        <taxon>Actinomycetes</taxon>
        <taxon>Micromonosporales</taxon>
        <taxon>Micromonosporaceae</taxon>
        <taxon>Dactylosporangium</taxon>
    </lineage>
</organism>
<dbReference type="Gene3D" id="1.10.357.10">
    <property type="entry name" value="Tetracycline Repressor, domain 2"/>
    <property type="match status" value="1"/>
</dbReference>
<dbReference type="InterPro" id="IPR050109">
    <property type="entry name" value="HTH-type_TetR-like_transc_reg"/>
</dbReference>
<dbReference type="PANTHER" id="PTHR30055">
    <property type="entry name" value="HTH-TYPE TRANSCRIPTIONAL REGULATOR RUTR"/>
    <property type="match status" value="1"/>
</dbReference>
<reference evidence="7 8" key="1">
    <citation type="journal article" date="2019" name="Int. J. Syst. Evol. Microbiol.">
        <title>The Global Catalogue of Microorganisms (GCM) 10K type strain sequencing project: providing services to taxonomists for standard genome sequencing and annotation.</title>
        <authorList>
            <consortium name="The Broad Institute Genomics Platform"/>
            <consortium name="The Broad Institute Genome Sequencing Center for Infectious Disease"/>
            <person name="Wu L."/>
            <person name="Ma J."/>
        </authorList>
    </citation>
    <scope>NUCLEOTIDE SEQUENCE [LARGE SCALE GENOMIC DNA]</scope>
    <source>
        <strain evidence="7 8">JCM 3272</strain>
    </source>
</reference>